<accession>A0A8S5RML6</accession>
<evidence type="ECO:0000313" key="1">
    <source>
        <dbReference type="EMBL" id="DAE32362.1"/>
    </source>
</evidence>
<reference evidence="1" key="1">
    <citation type="journal article" date="2021" name="Proc. Natl. Acad. Sci. U.S.A.">
        <title>A Catalog of Tens of Thousands of Viruses from Human Metagenomes Reveals Hidden Associations with Chronic Diseases.</title>
        <authorList>
            <person name="Tisza M.J."/>
            <person name="Buck C.B."/>
        </authorList>
    </citation>
    <scope>NUCLEOTIDE SEQUENCE</scope>
    <source>
        <strain evidence="1">CtviY17</strain>
    </source>
</reference>
<name>A0A8S5RML6_9VIRU</name>
<sequence>MIGNRYLSLQYIMATDLQNLIDVRRFIAARNVAVRKDM</sequence>
<proteinExistence type="predicted"/>
<dbReference type="EMBL" id="BK059120">
    <property type="protein sequence ID" value="DAE32362.1"/>
    <property type="molecule type" value="Genomic_DNA"/>
</dbReference>
<organism evidence="1">
    <name type="scientific">virus sp. ctviY17</name>
    <dbReference type="NCBI Taxonomy" id="2825828"/>
    <lineage>
        <taxon>Viruses</taxon>
    </lineage>
</organism>
<protein>
    <submittedName>
        <fullName evidence="1">Uncharacterized protein</fullName>
    </submittedName>
</protein>